<dbReference type="EMBL" id="JADOXO010000230">
    <property type="protein sequence ID" value="KAF9808854.1"/>
    <property type="molecule type" value="Genomic_DNA"/>
</dbReference>
<proteinExistence type="predicted"/>
<reference evidence="1" key="2">
    <citation type="journal article" name="Front. Microbiol.">
        <title>Degradative Capacity of Two Strains of Rhodonia placenta: From Phenotype to Genotype.</title>
        <authorList>
            <person name="Kolle M."/>
            <person name="Horta M.A.C."/>
            <person name="Nowrousian M."/>
            <person name="Ohm R.A."/>
            <person name="Benz J.P."/>
            <person name="Pilgard A."/>
        </authorList>
    </citation>
    <scope>NUCLEOTIDE SEQUENCE</scope>
    <source>
        <strain evidence="1">FPRL280</strain>
    </source>
</reference>
<organism evidence="1 2">
    <name type="scientific">Rhodonia placenta</name>
    <dbReference type="NCBI Taxonomy" id="104341"/>
    <lineage>
        <taxon>Eukaryota</taxon>
        <taxon>Fungi</taxon>
        <taxon>Dikarya</taxon>
        <taxon>Basidiomycota</taxon>
        <taxon>Agaricomycotina</taxon>
        <taxon>Agaricomycetes</taxon>
        <taxon>Polyporales</taxon>
        <taxon>Adustoporiaceae</taxon>
        <taxon>Rhodonia</taxon>
    </lineage>
</organism>
<comment type="caution">
    <text evidence="1">The sequence shown here is derived from an EMBL/GenBank/DDBJ whole genome shotgun (WGS) entry which is preliminary data.</text>
</comment>
<reference evidence="1" key="1">
    <citation type="submission" date="2020-11" db="EMBL/GenBank/DDBJ databases">
        <authorList>
            <person name="Koelle M."/>
            <person name="Horta M.A.C."/>
            <person name="Nowrousian M."/>
            <person name="Ohm R.A."/>
            <person name="Benz P."/>
            <person name="Pilgard A."/>
        </authorList>
    </citation>
    <scope>NUCLEOTIDE SEQUENCE</scope>
    <source>
        <strain evidence="1">FPRL280</strain>
    </source>
</reference>
<protein>
    <submittedName>
        <fullName evidence="1">Uncharacterized protein</fullName>
    </submittedName>
</protein>
<evidence type="ECO:0000313" key="1">
    <source>
        <dbReference type="EMBL" id="KAF9808854.1"/>
    </source>
</evidence>
<evidence type="ECO:0000313" key="2">
    <source>
        <dbReference type="Proteomes" id="UP000639403"/>
    </source>
</evidence>
<sequence length="10" mass="1032">MITATVQPAT</sequence>
<gene>
    <name evidence="1" type="ORF">IEO21_07719</name>
</gene>
<dbReference type="Proteomes" id="UP000639403">
    <property type="component" value="Unassembled WGS sequence"/>
</dbReference>
<accession>A0A8H7NXK4</accession>
<name>A0A8H7NXK4_9APHY</name>